<dbReference type="AlphaFoldDB" id="A0A194RJP4"/>
<dbReference type="InterPro" id="IPR027417">
    <property type="entry name" value="P-loop_NTPase"/>
</dbReference>
<name>A0A194RJP4_PAPMA</name>
<dbReference type="Gene3D" id="3.40.50.300">
    <property type="entry name" value="P-loop containing nucleotide triphosphate hydrolases"/>
    <property type="match status" value="1"/>
</dbReference>
<dbReference type="GO" id="GO:0003924">
    <property type="term" value="F:GTPase activity"/>
    <property type="evidence" value="ECO:0007669"/>
    <property type="project" value="InterPro"/>
</dbReference>
<organism evidence="3 4">
    <name type="scientific">Papilio machaon</name>
    <name type="common">Old World swallowtail butterfly</name>
    <dbReference type="NCBI Taxonomy" id="76193"/>
    <lineage>
        <taxon>Eukaryota</taxon>
        <taxon>Metazoa</taxon>
        <taxon>Ecdysozoa</taxon>
        <taxon>Arthropoda</taxon>
        <taxon>Hexapoda</taxon>
        <taxon>Insecta</taxon>
        <taxon>Pterygota</taxon>
        <taxon>Neoptera</taxon>
        <taxon>Endopterygota</taxon>
        <taxon>Lepidoptera</taxon>
        <taxon>Glossata</taxon>
        <taxon>Ditrysia</taxon>
        <taxon>Papilionoidea</taxon>
        <taxon>Papilionidae</taxon>
        <taxon>Papilioninae</taxon>
        <taxon>Papilio</taxon>
    </lineage>
</organism>
<dbReference type="SUPFAM" id="SSF52540">
    <property type="entry name" value="P-loop containing nucleoside triphosphate hydrolases"/>
    <property type="match status" value="1"/>
</dbReference>
<dbReference type="PRINTS" id="PR00449">
    <property type="entry name" value="RASTRNSFRMNG"/>
</dbReference>
<dbReference type="InterPro" id="IPR050227">
    <property type="entry name" value="Rab"/>
</dbReference>
<dbReference type="GO" id="GO:0005525">
    <property type="term" value="F:GTP binding"/>
    <property type="evidence" value="ECO:0007669"/>
    <property type="project" value="UniProtKB-KW"/>
</dbReference>
<dbReference type="NCBIfam" id="TIGR00231">
    <property type="entry name" value="small_GTP"/>
    <property type="match status" value="1"/>
</dbReference>
<dbReference type="FunFam" id="3.40.50.300:FF:001447">
    <property type="entry name" value="Ras-related protein Rab-1B"/>
    <property type="match status" value="1"/>
</dbReference>
<dbReference type="SMART" id="SM00175">
    <property type="entry name" value="RAB"/>
    <property type="match status" value="1"/>
</dbReference>
<protein>
    <submittedName>
        <fullName evidence="3">Ras-related protein Rab-30</fullName>
    </submittedName>
</protein>
<dbReference type="InterPro" id="IPR001806">
    <property type="entry name" value="Small_GTPase"/>
</dbReference>
<accession>A0A194RJP4</accession>
<dbReference type="PROSITE" id="PS51419">
    <property type="entry name" value="RAB"/>
    <property type="match status" value="1"/>
</dbReference>
<keyword evidence="2" id="KW-0342">GTP-binding</keyword>
<dbReference type="SMART" id="SM00173">
    <property type="entry name" value="RAS"/>
    <property type="match status" value="1"/>
</dbReference>
<dbReference type="FunCoup" id="A0A194RJP4">
    <property type="interactions" value="488"/>
</dbReference>
<dbReference type="InParanoid" id="A0A194RJP4"/>
<dbReference type="EMBL" id="KQ460297">
    <property type="protein sequence ID" value="KPJ16166.1"/>
    <property type="molecule type" value="Genomic_DNA"/>
</dbReference>
<dbReference type="PROSITE" id="PS51421">
    <property type="entry name" value="RAS"/>
    <property type="match status" value="1"/>
</dbReference>
<gene>
    <name evidence="3" type="ORF">RR48_08171</name>
</gene>
<evidence type="ECO:0000256" key="2">
    <source>
        <dbReference type="ARBA" id="ARBA00023134"/>
    </source>
</evidence>
<proteinExistence type="predicted"/>
<dbReference type="SMART" id="SM00174">
    <property type="entry name" value="RHO"/>
    <property type="match status" value="1"/>
</dbReference>
<dbReference type="PANTHER" id="PTHR47977">
    <property type="entry name" value="RAS-RELATED PROTEIN RAB"/>
    <property type="match status" value="1"/>
</dbReference>
<evidence type="ECO:0000313" key="3">
    <source>
        <dbReference type="EMBL" id="KPJ16166.1"/>
    </source>
</evidence>
<keyword evidence="1" id="KW-0547">Nucleotide-binding</keyword>
<evidence type="ECO:0000313" key="4">
    <source>
        <dbReference type="Proteomes" id="UP000053240"/>
    </source>
</evidence>
<sequence>MEDYKFLFKVVLVGNAGVGKTCLVRRFTQGLFPPGQGATIGVDFMIKTVEVDGEKVKLQIWDTAGQERFRSITQSYYRSAHALILVYDISCQPTFDCLPDWLREIEEYANNKQAKCKELPKYDGSLGPINGKTTSVGDSSCCLRS</sequence>
<dbReference type="InterPro" id="IPR005225">
    <property type="entry name" value="Small_GTP-bd"/>
</dbReference>
<dbReference type="Proteomes" id="UP000053240">
    <property type="component" value="Unassembled WGS sequence"/>
</dbReference>
<reference evidence="3 4" key="1">
    <citation type="journal article" date="2015" name="Nat. Commun.">
        <title>Outbred genome sequencing and CRISPR/Cas9 gene editing in butterflies.</title>
        <authorList>
            <person name="Li X."/>
            <person name="Fan D."/>
            <person name="Zhang W."/>
            <person name="Liu G."/>
            <person name="Zhang L."/>
            <person name="Zhao L."/>
            <person name="Fang X."/>
            <person name="Chen L."/>
            <person name="Dong Y."/>
            <person name="Chen Y."/>
            <person name="Ding Y."/>
            <person name="Zhao R."/>
            <person name="Feng M."/>
            <person name="Zhu Y."/>
            <person name="Feng Y."/>
            <person name="Jiang X."/>
            <person name="Zhu D."/>
            <person name="Xiang H."/>
            <person name="Feng X."/>
            <person name="Li S."/>
            <person name="Wang J."/>
            <person name="Zhang G."/>
            <person name="Kronforst M.R."/>
            <person name="Wang W."/>
        </authorList>
    </citation>
    <scope>NUCLEOTIDE SEQUENCE [LARGE SCALE GENOMIC DNA]</scope>
    <source>
        <strain evidence="3">Ya'a_city_454_Pm</strain>
        <tissue evidence="3">Whole body</tissue>
    </source>
</reference>
<keyword evidence="4" id="KW-1185">Reference proteome</keyword>
<evidence type="ECO:0000256" key="1">
    <source>
        <dbReference type="ARBA" id="ARBA00022741"/>
    </source>
</evidence>
<dbReference type="STRING" id="76193.A0A194RJP4"/>
<dbReference type="Pfam" id="PF00071">
    <property type="entry name" value="Ras"/>
    <property type="match status" value="1"/>
</dbReference>